<dbReference type="EMBL" id="CP001899">
    <property type="protein sequence ID" value="ADC65480.1"/>
    <property type="molecule type" value="Genomic_DNA"/>
</dbReference>
<keyword evidence="3" id="KW-0479">Metal-binding</keyword>
<dbReference type="PaxDb" id="589924-Ferp_1328"/>
<dbReference type="Proteomes" id="UP000002613">
    <property type="component" value="Chromosome"/>
</dbReference>
<dbReference type="Pfam" id="PF00571">
    <property type="entry name" value="CBS"/>
    <property type="match status" value="2"/>
</dbReference>
<keyword evidence="3" id="KW-0862">Zinc</keyword>
<dbReference type="SMART" id="SM00116">
    <property type="entry name" value="CBS"/>
    <property type="match status" value="2"/>
</dbReference>
<dbReference type="InterPro" id="IPR051257">
    <property type="entry name" value="Diverse_CBS-Domain"/>
</dbReference>
<evidence type="ECO:0000313" key="6">
    <source>
        <dbReference type="EMBL" id="ADC65480.1"/>
    </source>
</evidence>
<gene>
    <name evidence="6" type="ordered locus">Ferp_1328</name>
</gene>
<reference evidence="7" key="1">
    <citation type="submission" date="2010-02" db="EMBL/GenBank/DDBJ databases">
        <title>Complete sequence of Ferroglobus placidus DSM 10642.</title>
        <authorList>
            <consortium name="US DOE Joint Genome Institute"/>
            <person name="Lucas S."/>
            <person name="Copeland A."/>
            <person name="Lapidus A."/>
            <person name="Cheng J.-F."/>
            <person name="Bruce D."/>
            <person name="Goodwin L."/>
            <person name="Pitluck S."/>
            <person name="Saunders E."/>
            <person name="Brettin T."/>
            <person name="Detter J.C."/>
            <person name="Han C."/>
            <person name="Tapia R."/>
            <person name="Larimer F."/>
            <person name="Land M."/>
            <person name="Hauser L."/>
            <person name="Kyrpides N."/>
            <person name="Ivanova N."/>
            <person name="Holmes D."/>
            <person name="Lovley D."/>
            <person name="Kyrpides N."/>
            <person name="Anderson I.J."/>
            <person name="Woyke T."/>
        </authorList>
    </citation>
    <scope>NUCLEOTIDE SEQUENCE [LARGE SCALE GENOMIC DNA]</scope>
    <source>
        <strain evidence="7">DSM 10642 / AEDII12DO</strain>
    </source>
</reference>
<feature type="binding site" evidence="3">
    <location>
        <position position="153"/>
    </location>
    <ligand>
        <name>Fe cation</name>
        <dbReference type="ChEBI" id="CHEBI:24875"/>
    </ligand>
</feature>
<evidence type="ECO:0000256" key="1">
    <source>
        <dbReference type="ARBA" id="ARBA00023122"/>
    </source>
</evidence>
<dbReference type="InterPro" id="IPR044065">
    <property type="entry name" value="ACP_MB"/>
</dbReference>
<proteinExistence type="predicted"/>
<feature type="binding site" evidence="3">
    <location>
        <position position="171"/>
    </location>
    <ligand>
        <name>Zn(2+)</name>
        <dbReference type="ChEBI" id="CHEBI:29105"/>
    </ligand>
</feature>
<dbReference type="PANTHER" id="PTHR43080">
    <property type="entry name" value="CBS DOMAIN-CONTAINING PROTEIN CBSX3, MITOCHONDRIAL"/>
    <property type="match status" value="1"/>
</dbReference>
<protein>
    <submittedName>
        <fullName evidence="6">Putative signal transduction protein with CBS domains</fullName>
    </submittedName>
</protein>
<dbReference type="CDD" id="cd17775">
    <property type="entry name" value="CBS_pair_bact_arch"/>
    <property type="match status" value="1"/>
</dbReference>
<dbReference type="Gene3D" id="3.10.580.10">
    <property type="entry name" value="CBS-domain"/>
    <property type="match status" value="1"/>
</dbReference>
<dbReference type="KEGG" id="fpl:Ferp_1328"/>
<dbReference type="OrthoDB" id="43333at2157"/>
<accession>D3RYB7</accession>
<dbReference type="GO" id="GO:0046872">
    <property type="term" value="F:metal ion binding"/>
    <property type="evidence" value="ECO:0007669"/>
    <property type="project" value="UniProtKB-KW"/>
</dbReference>
<dbReference type="AlphaFoldDB" id="D3RYB7"/>
<dbReference type="PANTHER" id="PTHR43080:SF2">
    <property type="entry name" value="CBS DOMAIN-CONTAINING PROTEIN"/>
    <property type="match status" value="1"/>
</dbReference>
<feature type="domain" description="CBS" evidence="4">
    <location>
        <begin position="76"/>
        <end position="132"/>
    </location>
</feature>
<feature type="domain" description="ACP-type MB" evidence="5">
    <location>
        <begin position="145"/>
        <end position="175"/>
    </location>
</feature>
<dbReference type="RefSeq" id="WP_012965823.1">
    <property type="nucleotide sequence ID" value="NC_013849.1"/>
</dbReference>
<dbReference type="eggNOG" id="arCOG00606">
    <property type="taxonomic scope" value="Archaea"/>
</dbReference>
<evidence type="ECO:0000256" key="3">
    <source>
        <dbReference type="PROSITE-ProRule" id="PRU01249"/>
    </source>
</evidence>
<feature type="binding site" evidence="3">
    <location>
        <position position="168"/>
    </location>
    <ligand>
        <name>Fe cation</name>
        <dbReference type="ChEBI" id="CHEBI:24875"/>
    </ligand>
</feature>
<feature type="binding site" evidence="3">
    <location>
        <position position="150"/>
    </location>
    <ligand>
        <name>Zn(2+)</name>
        <dbReference type="ChEBI" id="CHEBI:29105"/>
    </ligand>
</feature>
<sequence length="175" mass="19460">MEADIPVKEIMTREVCVARKDESVLKASRRMIEFGVGSIVVVENGRPVGIVTESDIIRKVVARNKVPSEVKLEEIMTYPIITIKPTASIREAANIMLKKGIRRLPVVDGEKLVGIVTDTDILSVSIDLGEYLGLIKESYIETESEEIGKCEICGRIAELIDVDGKRICEDCYESY</sequence>
<dbReference type="PROSITE" id="PS51901">
    <property type="entry name" value="ACP_MB"/>
    <property type="match status" value="1"/>
</dbReference>
<dbReference type="SUPFAM" id="SSF54631">
    <property type="entry name" value="CBS-domain pair"/>
    <property type="match status" value="1"/>
</dbReference>
<feature type="binding site" evidence="3">
    <location>
        <position position="171"/>
    </location>
    <ligand>
        <name>Fe cation</name>
        <dbReference type="ChEBI" id="CHEBI:24875"/>
    </ligand>
</feature>
<name>D3RYB7_FERPA</name>
<dbReference type="HOGENOM" id="CLU_040681_7_0_2"/>
<evidence type="ECO:0000256" key="2">
    <source>
        <dbReference type="PROSITE-ProRule" id="PRU00703"/>
    </source>
</evidence>
<evidence type="ECO:0000259" key="4">
    <source>
        <dbReference type="PROSITE" id="PS51371"/>
    </source>
</evidence>
<feature type="binding site" evidence="3">
    <location>
        <position position="150"/>
    </location>
    <ligand>
        <name>Fe cation</name>
        <dbReference type="ChEBI" id="CHEBI:24875"/>
    </ligand>
</feature>
<dbReference type="PROSITE" id="PS51371">
    <property type="entry name" value="CBS"/>
    <property type="match status" value="2"/>
</dbReference>
<evidence type="ECO:0000259" key="5">
    <source>
        <dbReference type="PROSITE" id="PS51901"/>
    </source>
</evidence>
<dbReference type="GeneID" id="8778844"/>
<keyword evidence="7" id="KW-1185">Reference proteome</keyword>
<feature type="binding site" evidence="3">
    <location>
        <position position="168"/>
    </location>
    <ligand>
        <name>Zn(2+)</name>
        <dbReference type="ChEBI" id="CHEBI:29105"/>
    </ligand>
</feature>
<reference evidence="6 7" key="2">
    <citation type="journal article" date="2011" name="Stand. Genomic Sci.">
        <title>Complete genome sequence of Ferroglobus placidus AEDII12DO.</title>
        <authorList>
            <person name="Anderson I."/>
            <person name="Risso C."/>
            <person name="Holmes D."/>
            <person name="Lucas S."/>
            <person name="Copeland A."/>
            <person name="Lapidus A."/>
            <person name="Cheng J.F."/>
            <person name="Bruce D."/>
            <person name="Goodwin L."/>
            <person name="Pitluck S."/>
            <person name="Saunders E."/>
            <person name="Brettin T."/>
            <person name="Detter J.C."/>
            <person name="Han C."/>
            <person name="Tapia R."/>
            <person name="Larimer F."/>
            <person name="Land M."/>
            <person name="Hauser L."/>
            <person name="Woyke T."/>
            <person name="Lovley D."/>
            <person name="Kyrpides N."/>
            <person name="Ivanova N."/>
        </authorList>
    </citation>
    <scope>NUCLEOTIDE SEQUENCE [LARGE SCALE GENOMIC DNA]</scope>
    <source>
        <strain evidence="7">DSM 10642 / AEDII12DO</strain>
    </source>
</reference>
<keyword evidence="3" id="KW-0408">Iron</keyword>
<dbReference type="InterPro" id="IPR000644">
    <property type="entry name" value="CBS_dom"/>
</dbReference>
<dbReference type="InterPro" id="IPR046342">
    <property type="entry name" value="CBS_dom_sf"/>
</dbReference>
<organism evidence="6 7">
    <name type="scientific">Ferroglobus placidus (strain DSM 10642 / AEDII12DO)</name>
    <dbReference type="NCBI Taxonomy" id="589924"/>
    <lineage>
        <taxon>Archaea</taxon>
        <taxon>Methanobacteriati</taxon>
        <taxon>Methanobacteriota</taxon>
        <taxon>Archaeoglobi</taxon>
        <taxon>Archaeoglobales</taxon>
        <taxon>Archaeoglobaceae</taxon>
        <taxon>Ferroglobus</taxon>
    </lineage>
</organism>
<dbReference type="STRING" id="589924.Ferp_1328"/>
<feature type="binding site" evidence="3">
    <location>
        <position position="153"/>
    </location>
    <ligand>
        <name>Zn(2+)</name>
        <dbReference type="ChEBI" id="CHEBI:29105"/>
    </ligand>
</feature>
<evidence type="ECO:0000313" key="7">
    <source>
        <dbReference type="Proteomes" id="UP000002613"/>
    </source>
</evidence>
<feature type="domain" description="CBS" evidence="4">
    <location>
        <begin position="11"/>
        <end position="68"/>
    </location>
</feature>
<keyword evidence="1 2" id="KW-0129">CBS domain</keyword>